<evidence type="ECO:0000313" key="1">
    <source>
        <dbReference type="EMBL" id="TQJ01861.1"/>
    </source>
</evidence>
<keyword evidence="2" id="KW-1185">Reference proteome</keyword>
<comment type="caution">
    <text evidence="1">The sequence shown here is derived from an EMBL/GenBank/DDBJ whole genome shotgun (WGS) entry which is preliminary data.</text>
</comment>
<protein>
    <submittedName>
        <fullName evidence="1">Uncharacterized protein</fullName>
    </submittedName>
</protein>
<dbReference type="RefSeq" id="WP_170220747.1">
    <property type="nucleotide sequence ID" value="NZ_VFML01000001.1"/>
</dbReference>
<organism evidence="1 2">
    <name type="scientific">Amycolatopsis cihanbeyliensis</name>
    <dbReference type="NCBI Taxonomy" id="1128664"/>
    <lineage>
        <taxon>Bacteria</taxon>
        <taxon>Bacillati</taxon>
        <taxon>Actinomycetota</taxon>
        <taxon>Actinomycetes</taxon>
        <taxon>Pseudonocardiales</taxon>
        <taxon>Pseudonocardiaceae</taxon>
        <taxon>Amycolatopsis</taxon>
    </lineage>
</organism>
<evidence type="ECO:0000313" key="2">
    <source>
        <dbReference type="Proteomes" id="UP000320876"/>
    </source>
</evidence>
<dbReference type="AlphaFoldDB" id="A0A542DFQ8"/>
<reference evidence="1 2" key="1">
    <citation type="submission" date="2019-06" db="EMBL/GenBank/DDBJ databases">
        <title>Sequencing the genomes of 1000 actinobacteria strains.</title>
        <authorList>
            <person name="Klenk H.-P."/>
        </authorList>
    </citation>
    <scope>NUCLEOTIDE SEQUENCE [LARGE SCALE GENOMIC DNA]</scope>
    <source>
        <strain evidence="1 2">DSM 45679</strain>
    </source>
</reference>
<accession>A0A542DFQ8</accession>
<proteinExistence type="predicted"/>
<gene>
    <name evidence="1" type="ORF">FB471_1577</name>
</gene>
<dbReference type="Proteomes" id="UP000320876">
    <property type="component" value="Unassembled WGS sequence"/>
</dbReference>
<name>A0A542DFQ8_AMYCI</name>
<sequence>MSEHLPQGLTHPYGSRIKAMAYRHGYTFSWVPGDEWIAVQCGHVANASQRLLIVGERQPDEEVLLGRCTVVAVVRAPPVHLWYDARVLAAVADRWFRAKRQPVAAHGADQR</sequence>
<dbReference type="EMBL" id="VFML01000001">
    <property type="protein sequence ID" value="TQJ01861.1"/>
    <property type="molecule type" value="Genomic_DNA"/>
</dbReference>